<sequence>MSWTYISKHAYRAEGCICVRSRGDHAQCPLHQEEYRLRQTGCSCFAGWQMSDGSWVDPYCTAHAHDNGADSRPVTEIEDDDAMTTQQKEAVLVAVRKAFAPLTTAQVAQLVKGPYAELGRHADGRNPTTE</sequence>
<accession>G8IB77</accession>
<keyword evidence="2" id="KW-1185">Reference proteome</keyword>
<protein>
    <submittedName>
        <fullName evidence="1">Uncharacterized protein</fullName>
    </submittedName>
</protein>
<gene>
    <name evidence="1" type="primary">39</name>
    <name evidence="1" type="ORF">KUGEL_39</name>
</gene>
<organism evidence="1 2">
    <name type="scientific">Mycobacterium phage Kugel</name>
    <dbReference type="NCBI Taxonomy" id="2923003"/>
    <lineage>
        <taxon>Viruses</taxon>
        <taxon>Duplodnaviria</taxon>
        <taxon>Heunggongvirae</taxon>
        <taxon>Uroviricota</taxon>
        <taxon>Caudoviricetes</taxon>
        <taxon>Fromanvirus</taxon>
        <taxon>Fromanvirus kugel</taxon>
    </lineage>
</organism>
<dbReference type="KEGG" id="vg:18561175"/>
<evidence type="ECO:0000313" key="1">
    <source>
        <dbReference type="EMBL" id="AER49971.1"/>
    </source>
</evidence>
<dbReference type="OrthoDB" id="31106at10239"/>
<reference evidence="1 2" key="1">
    <citation type="journal article" date="2012" name="J. Virol.">
        <title>Complete Genome Sequences of 138 Mycobacteriophages.</title>
        <authorList>
            <consortium name="the Science Education Alliance Phage Hunters Advancing Genomics and Evolutionary Science Program"/>
            <consortium name="the KwaZulu-Natal Research Institute for Tuberculosis and HIV Mycobacterial Genetics Course Students"/>
            <consortium name="the Phage Hunters Integrating Research and Education Program"/>
            <person name="Hatfull G.F."/>
        </authorList>
    </citation>
    <scope>NUCLEOTIDE SEQUENCE [LARGE SCALE GENOMIC DNA]</scope>
</reference>
<dbReference type="EMBL" id="JN699016">
    <property type="protein sequence ID" value="AER49971.1"/>
    <property type="molecule type" value="Genomic_DNA"/>
</dbReference>
<dbReference type="RefSeq" id="YP_009013494.1">
    <property type="nucleotide sequence ID" value="NC_023702.1"/>
</dbReference>
<dbReference type="Proteomes" id="UP000005661">
    <property type="component" value="Segment"/>
</dbReference>
<name>G8IB77_9CAUD</name>
<proteinExistence type="predicted"/>
<evidence type="ECO:0000313" key="2">
    <source>
        <dbReference type="Proteomes" id="UP000005661"/>
    </source>
</evidence>
<dbReference type="GeneID" id="18561175"/>